<dbReference type="InterPro" id="IPR050300">
    <property type="entry name" value="GDXG_lipolytic_enzyme"/>
</dbReference>
<dbReference type="GO" id="GO:0016787">
    <property type="term" value="F:hydrolase activity"/>
    <property type="evidence" value="ECO:0007669"/>
    <property type="project" value="UniProtKB-KW"/>
</dbReference>
<evidence type="ECO:0000256" key="2">
    <source>
        <dbReference type="ARBA" id="ARBA00022801"/>
    </source>
</evidence>
<accession>A0A2K4ML01</accession>
<dbReference type="AlphaFoldDB" id="A0A2K4ML01"/>
<reference evidence="5 6" key="1">
    <citation type="submission" date="2018-01" db="EMBL/GenBank/DDBJ databases">
        <title>Genomic Sequence of Chromobacterium MWU13-2610 from wild cranberry bogs within the Cape Cod National Seashore.</title>
        <authorList>
            <person name="O'Hara-Hanley K."/>
            <person name="Soby S."/>
            <person name="Harrison A."/>
        </authorList>
    </citation>
    <scope>NUCLEOTIDE SEQUENCE [LARGE SCALE GENOMIC DNA]</scope>
    <source>
        <strain evidence="5 6">MWU13-2610</strain>
    </source>
</reference>
<evidence type="ECO:0000313" key="5">
    <source>
        <dbReference type="EMBL" id="POA97746.1"/>
    </source>
</evidence>
<dbReference type="Proteomes" id="UP000236416">
    <property type="component" value="Unassembled WGS sequence"/>
</dbReference>
<organism evidence="5 6">
    <name type="scientific">Chromobacterium sinusclupearum</name>
    <dbReference type="NCBI Taxonomy" id="2077146"/>
    <lineage>
        <taxon>Bacteria</taxon>
        <taxon>Pseudomonadati</taxon>
        <taxon>Pseudomonadota</taxon>
        <taxon>Betaproteobacteria</taxon>
        <taxon>Neisseriales</taxon>
        <taxon>Chromobacteriaceae</taxon>
        <taxon>Chromobacterium</taxon>
    </lineage>
</organism>
<name>A0A2K4ML01_9NEIS</name>
<dbReference type="InterPro" id="IPR013094">
    <property type="entry name" value="AB_hydrolase_3"/>
</dbReference>
<keyword evidence="2" id="KW-0378">Hydrolase</keyword>
<evidence type="ECO:0000256" key="3">
    <source>
        <dbReference type="PROSITE-ProRule" id="PRU10038"/>
    </source>
</evidence>
<evidence type="ECO:0000313" key="6">
    <source>
        <dbReference type="Proteomes" id="UP000236416"/>
    </source>
</evidence>
<dbReference type="RefSeq" id="WP_103321042.1">
    <property type="nucleotide sequence ID" value="NZ_PPTF01000070.1"/>
</dbReference>
<dbReference type="InterPro" id="IPR029058">
    <property type="entry name" value="AB_hydrolase_fold"/>
</dbReference>
<keyword evidence="6" id="KW-1185">Reference proteome</keyword>
<dbReference type="EMBL" id="PPTF01000070">
    <property type="protein sequence ID" value="POA97746.1"/>
    <property type="molecule type" value="Genomic_DNA"/>
</dbReference>
<dbReference type="InterPro" id="IPR033140">
    <property type="entry name" value="Lipase_GDXG_put_SER_AS"/>
</dbReference>
<feature type="domain" description="Alpha/beta hydrolase fold-3" evidence="4">
    <location>
        <begin position="84"/>
        <end position="287"/>
    </location>
</feature>
<protein>
    <submittedName>
        <fullName evidence="5">Esterase</fullName>
    </submittedName>
</protein>
<sequence>MSLPPDPLMQAFLARARAAGTLDTDPDSLERARAAAESLRRWQAAPEAVDAVETLAIPTADGATLTARLYRPANSGAGPLPLAVFAHGGGWTRGTLDLYDAPARALANAGRCLLLVPAYRLAPEHRFPTPLLDIVAAAEWASAHADALGADPARLALAGDSAGGNLAAAACLWLRDHSGPAIRRQLLIYPATDCRFDTESYARYADGYLLTRDAMRACWRMYLPDDDSAASPYASPLRGKLRGLPAAAIIVAGLDPLRDDGLNYAAALAAAGVPAETILLPDLPHASLHLDGAVPAARAVIDHAGQALRQALTLSDQEPS</sequence>
<dbReference type="PANTHER" id="PTHR48081">
    <property type="entry name" value="AB HYDROLASE SUPERFAMILY PROTEIN C4A8.06C"/>
    <property type="match status" value="1"/>
</dbReference>
<comment type="similarity">
    <text evidence="1">Belongs to the 'GDXG' lipolytic enzyme family.</text>
</comment>
<proteinExistence type="inferred from homology"/>
<comment type="caution">
    <text evidence="5">The sequence shown here is derived from an EMBL/GenBank/DDBJ whole genome shotgun (WGS) entry which is preliminary data.</text>
</comment>
<evidence type="ECO:0000256" key="1">
    <source>
        <dbReference type="ARBA" id="ARBA00010515"/>
    </source>
</evidence>
<dbReference type="Pfam" id="PF07859">
    <property type="entry name" value="Abhydrolase_3"/>
    <property type="match status" value="1"/>
</dbReference>
<dbReference type="PANTHER" id="PTHR48081:SF8">
    <property type="entry name" value="ALPHA_BETA HYDROLASE FOLD-3 DOMAIN-CONTAINING PROTEIN-RELATED"/>
    <property type="match status" value="1"/>
</dbReference>
<dbReference type="PROSITE" id="PS01174">
    <property type="entry name" value="LIPASE_GDXG_SER"/>
    <property type="match status" value="1"/>
</dbReference>
<feature type="active site" evidence="3">
    <location>
        <position position="161"/>
    </location>
</feature>
<dbReference type="Gene3D" id="3.40.50.1820">
    <property type="entry name" value="alpha/beta hydrolase"/>
    <property type="match status" value="1"/>
</dbReference>
<dbReference type="SUPFAM" id="SSF53474">
    <property type="entry name" value="alpha/beta-Hydrolases"/>
    <property type="match status" value="1"/>
</dbReference>
<gene>
    <name evidence="5" type="ORF">C2134_15455</name>
</gene>
<evidence type="ECO:0000259" key="4">
    <source>
        <dbReference type="Pfam" id="PF07859"/>
    </source>
</evidence>